<protein>
    <submittedName>
        <fullName evidence="2">Uncharacterized protein</fullName>
    </submittedName>
</protein>
<dbReference type="AlphaFoldDB" id="A0A644XZU7"/>
<sequence length="125" mass="13445">MKDILAYLIILLILGILRAALPKVKVVKHLLIARTVEAMERKIQGSRRGSEKKAKAIRVLRWFGVRADETTSAMIDLAVEAMNARNSAVSSSLKEAVSDQVKSGAQSAGAAIKNKLSKDSGEGKS</sequence>
<accession>A0A644XZU7</accession>
<evidence type="ECO:0000256" key="1">
    <source>
        <dbReference type="SAM" id="MobiDB-lite"/>
    </source>
</evidence>
<name>A0A644XZU7_9ZZZZ</name>
<evidence type="ECO:0000313" key="2">
    <source>
        <dbReference type="EMBL" id="MPM19524.1"/>
    </source>
</evidence>
<proteinExistence type="predicted"/>
<organism evidence="2">
    <name type="scientific">bioreactor metagenome</name>
    <dbReference type="NCBI Taxonomy" id="1076179"/>
    <lineage>
        <taxon>unclassified sequences</taxon>
        <taxon>metagenomes</taxon>
        <taxon>ecological metagenomes</taxon>
    </lineage>
</organism>
<gene>
    <name evidence="2" type="ORF">SDC9_65950</name>
</gene>
<dbReference type="EMBL" id="VSSQ01003193">
    <property type="protein sequence ID" value="MPM19524.1"/>
    <property type="molecule type" value="Genomic_DNA"/>
</dbReference>
<feature type="region of interest" description="Disordered" evidence="1">
    <location>
        <begin position="106"/>
        <end position="125"/>
    </location>
</feature>
<comment type="caution">
    <text evidence="2">The sequence shown here is derived from an EMBL/GenBank/DDBJ whole genome shotgun (WGS) entry which is preliminary data.</text>
</comment>
<feature type="compositionally biased region" description="Basic and acidic residues" evidence="1">
    <location>
        <begin position="116"/>
        <end position="125"/>
    </location>
</feature>
<reference evidence="2" key="1">
    <citation type="submission" date="2019-08" db="EMBL/GenBank/DDBJ databases">
        <authorList>
            <person name="Kucharzyk K."/>
            <person name="Murdoch R.W."/>
            <person name="Higgins S."/>
            <person name="Loffler F."/>
        </authorList>
    </citation>
    <scope>NUCLEOTIDE SEQUENCE</scope>
</reference>